<dbReference type="InterPro" id="IPR007434">
    <property type="entry name" value="FemAB-like"/>
</dbReference>
<sequence length="437" mass="49809">MDISCKVFSTILDIAPGDWNPLTLDIAHPFFTWSWLASLEESGSIGPQTGWDPRIITLWTSGESGPVLVAALPFYRRDTSWGELFFDFGWYDIARRLGSPYVPKLVATVPATPVKGLGVLTRGDLIEQGSEDEVTVWHTLVDQAEEIVAEERLAQIAFLFLDDRFAAFLRDRGYHLWGHHQFIWQNRNYPDFDSYVEQVFRKNQRRNIRRECRVNRESGFSFRAIPGDEAPPEAWQSMYRFYDRTNTQFGPMAARFLTPRFFSILGGYKPEYISLLAAYGDSHRGASSGGAAPGREWKADPEAMAFLGDSGRGLFGRYWGTETDRGFLHFNLCYYQPQAWAIERGMEFFDPGVGSMHKVRRGFESRMVYSAHRFSDPDMSNLWSRVIPELNRETRIAIQGLNAQMPIRREAGEAGFGYPGNPDQSSDREGPREKGAD</sequence>
<dbReference type="PANTHER" id="PTHR47017:SF1">
    <property type="entry name" value="ACYL-COA"/>
    <property type="match status" value="1"/>
</dbReference>
<dbReference type="STRING" id="1480694.DC28_11510"/>
<dbReference type="AlphaFoldDB" id="A0A098QUP2"/>
<dbReference type="Pfam" id="PF04339">
    <property type="entry name" value="FemAB_like"/>
    <property type="match status" value="1"/>
</dbReference>
<dbReference type="RefSeq" id="WP_037548630.1">
    <property type="nucleotide sequence ID" value="NZ_JNUP01000066.1"/>
</dbReference>
<dbReference type="EMBL" id="JNUP01000066">
    <property type="protein sequence ID" value="KGE71414.1"/>
    <property type="molecule type" value="Genomic_DNA"/>
</dbReference>
<dbReference type="OrthoDB" id="9776898at2"/>
<dbReference type="Gene3D" id="3.40.630.30">
    <property type="match status" value="1"/>
</dbReference>
<dbReference type="eggNOG" id="COG3146">
    <property type="taxonomic scope" value="Bacteria"/>
</dbReference>
<keyword evidence="3" id="KW-1185">Reference proteome</keyword>
<proteinExistence type="predicted"/>
<feature type="compositionally biased region" description="Basic and acidic residues" evidence="1">
    <location>
        <begin position="425"/>
        <end position="437"/>
    </location>
</feature>
<reference evidence="2 3" key="1">
    <citation type="submission" date="2014-05" db="EMBL/GenBank/DDBJ databases">
        <title>De novo Genome Sequence of Spirocheata sp.</title>
        <authorList>
            <person name="Shivani Y."/>
            <person name="Subhash Y."/>
            <person name="Tushar L."/>
            <person name="Sasikala C."/>
            <person name="Ramana C.V."/>
        </authorList>
    </citation>
    <scope>NUCLEOTIDE SEQUENCE [LARGE SCALE GENOMIC DNA]</scope>
    <source>
        <strain evidence="2 3">JC230</strain>
    </source>
</reference>
<evidence type="ECO:0000313" key="3">
    <source>
        <dbReference type="Proteomes" id="UP000029692"/>
    </source>
</evidence>
<gene>
    <name evidence="2" type="ORF">DC28_11510</name>
</gene>
<dbReference type="InterPro" id="IPR016181">
    <property type="entry name" value="Acyl_CoA_acyltransferase"/>
</dbReference>
<name>A0A098QUP2_9SPIO</name>
<evidence type="ECO:0000256" key="1">
    <source>
        <dbReference type="SAM" id="MobiDB-lite"/>
    </source>
</evidence>
<evidence type="ECO:0008006" key="4">
    <source>
        <dbReference type="Google" id="ProtNLM"/>
    </source>
</evidence>
<dbReference type="SUPFAM" id="SSF55729">
    <property type="entry name" value="Acyl-CoA N-acyltransferases (Nat)"/>
    <property type="match status" value="1"/>
</dbReference>
<accession>A0A098QUP2</accession>
<dbReference type="Proteomes" id="UP000029692">
    <property type="component" value="Unassembled WGS sequence"/>
</dbReference>
<feature type="region of interest" description="Disordered" evidence="1">
    <location>
        <begin position="410"/>
        <end position="437"/>
    </location>
</feature>
<evidence type="ECO:0000313" key="2">
    <source>
        <dbReference type="EMBL" id="KGE71414.1"/>
    </source>
</evidence>
<comment type="caution">
    <text evidence="2">The sequence shown here is derived from an EMBL/GenBank/DDBJ whole genome shotgun (WGS) entry which is preliminary data.</text>
</comment>
<dbReference type="PANTHER" id="PTHR47017">
    <property type="entry name" value="ACYL-COA"/>
    <property type="match status" value="1"/>
</dbReference>
<organism evidence="2 3">
    <name type="scientific">Spirochaeta lutea</name>
    <dbReference type="NCBI Taxonomy" id="1480694"/>
    <lineage>
        <taxon>Bacteria</taxon>
        <taxon>Pseudomonadati</taxon>
        <taxon>Spirochaetota</taxon>
        <taxon>Spirochaetia</taxon>
        <taxon>Spirochaetales</taxon>
        <taxon>Spirochaetaceae</taxon>
        <taxon>Spirochaeta</taxon>
    </lineage>
</organism>
<protein>
    <recommendedName>
        <fullName evidence="4">BioF2-like acetyltransferase domain-containing protein</fullName>
    </recommendedName>
</protein>